<evidence type="ECO:0000313" key="2">
    <source>
        <dbReference type="Proteomes" id="UP001412067"/>
    </source>
</evidence>
<accession>A0ABR2LZU3</accession>
<dbReference type="Gene3D" id="3.30.420.10">
    <property type="entry name" value="Ribonuclease H-like superfamily/Ribonuclease H"/>
    <property type="match status" value="1"/>
</dbReference>
<dbReference type="InterPro" id="IPR053151">
    <property type="entry name" value="RNase_H-like"/>
</dbReference>
<keyword evidence="2" id="KW-1185">Reference proteome</keyword>
<gene>
    <name evidence="1" type="ORF">KSP40_PGU005922</name>
</gene>
<name>A0ABR2LZU3_9ASPA</name>
<evidence type="ECO:0000313" key="1">
    <source>
        <dbReference type="EMBL" id="KAK8955719.1"/>
    </source>
</evidence>
<protein>
    <recommendedName>
        <fullName evidence="3">RNase H type-1 domain-containing protein</fullName>
    </recommendedName>
</protein>
<comment type="caution">
    <text evidence="1">The sequence shown here is derived from an EMBL/GenBank/DDBJ whole genome shotgun (WGS) entry which is preliminary data.</text>
</comment>
<sequence>MYYIWKARNCIIHSEPYMQPSAIIIHTLSDAEPGNWNVQRNHQSIWTSPPVGRPVPIWLPPSFGWLKINFDGSVHPNTIVGLGCTIRDHDGSLIIAKGTPIRRRSVNMTEVRSALLGITLAKDFMNSTLGFILEGDSAFACATLNRILGGVHGGDVEEGLAGSLKDCPRIMITLIDRRANSAANFVANSACTSDFLWERGMPQSHALSFILSKDSVAM</sequence>
<dbReference type="SUPFAM" id="SSF53098">
    <property type="entry name" value="Ribonuclease H-like"/>
    <property type="match status" value="1"/>
</dbReference>
<dbReference type="InterPro" id="IPR012337">
    <property type="entry name" value="RNaseH-like_sf"/>
</dbReference>
<evidence type="ECO:0008006" key="3">
    <source>
        <dbReference type="Google" id="ProtNLM"/>
    </source>
</evidence>
<organism evidence="1 2">
    <name type="scientific">Platanthera guangdongensis</name>
    <dbReference type="NCBI Taxonomy" id="2320717"/>
    <lineage>
        <taxon>Eukaryota</taxon>
        <taxon>Viridiplantae</taxon>
        <taxon>Streptophyta</taxon>
        <taxon>Embryophyta</taxon>
        <taxon>Tracheophyta</taxon>
        <taxon>Spermatophyta</taxon>
        <taxon>Magnoliopsida</taxon>
        <taxon>Liliopsida</taxon>
        <taxon>Asparagales</taxon>
        <taxon>Orchidaceae</taxon>
        <taxon>Orchidoideae</taxon>
        <taxon>Orchideae</taxon>
        <taxon>Orchidinae</taxon>
        <taxon>Platanthera</taxon>
    </lineage>
</organism>
<dbReference type="PANTHER" id="PTHR47723:SF19">
    <property type="entry name" value="POLYNUCLEOTIDYL TRANSFERASE, RIBONUCLEASE H-LIKE SUPERFAMILY PROTEIN"/>
    <property type="match status" value="1"/>
</dbReference>
<dbReference type="Proteomes" id="UP001412067">
    <property type="component" value="Unassembled WGS sequence"/>
</dbReference>
<dbReference type="PANTHER" id="PTHR47723">
    <property type="entry name" value="OS05G0353850 PROTEIN"/>
    <property type="match status" value="1"/>
</dbReference>
<reference evidence="1 2" key="1">
    <citation type="journal article" date="2022" name="Nat. Plants">
        <title>Genomes of leafy and leafless Platanthera orchids illuminate the evolution of mycoheterotrophy.</title>
        <authorList>
            <person name="Li M.H."/>
            <person name="Liu K.W."/>
            <person name="Li Z."/>
            <person name="Lu H.C."/>
            <person name="Ye Q.L."/>
            <person name="Zhang D."/>
            <person name="Wang J.Y."/>
            <person name="Li Y.F."/>
            <person name="Zhong Z.M."/>
            <person name="Liu X."/>
            <person name="Yu X."/>
            <person name="Liu D.K."/>
            <person name="Tu X.D."/>
            <person name="Liu B."/>
            <person name="Hao Y."/>
            <person name="Liao X.Y."/>
            <person name="Jiang Y.T."/>
            <person name="Sun W.H."/>
            <person name="Chen J."/>
            <person name="Chen Y.Q."/>
            <person name="Ai Y."/>
            <person name="Zhai J.W."/>
            <person name="Wu S.S."/>
            <person name="Zhou Z."/>
            <person name="Hsiao Y.Y."/>
            <person name="Wu W.L."/>
            <person name="Chen Y.Y."/>
            <person name="Lin Y.F."/>
            <person name="Hsu J.L."/>
            <person name="Li C.Y."/>
            <person name="Wang Z.W."/>
            <person name="Zhao X."/>
            <person name="Zhong W.Y."/>
            <person name="Ma X.K."/>
            <person name="Ma L."/>
            <person name="Huang J."/>
            <person name="Chen G.Z."/>
            <person name="Huang M.Z."/>
            <person name="Huang L."/>
            <person name="Peng D.H."/>
            <person name="Luo Y.B."/>
            <person name="Zou S.Q."/>
            <person name="Chen S.P."/>
            <person name="Lan S."/>
            <person name="Tsai W.C."/>
            <person name="Van de Peer Y."/>
            <person name="Liu Z.J."/>
        </authorList>
    </citation>
    <scope>NUCLEOTIDE SEQUENCE [LARGE SCALE GENOMIC DNA]</scope>
    <source>
        <strain evidence="1">Lor288</strain>
    </source>
</reference>
<proteinExistence type="predicted"/>
<dbReference type="InterPro" id="IPR036397">
    <property type="entry name" value="RNaseH_sf"/>
</dbReference>
<dbReference type="EMBL" id="JBBWWR010000013">
    <property type="protein sequence ID" value="KAK8955719.1"/>
    <property type="molecule type" value="Genomic_DNA"/>
</dbReference>